<organism evidence="1 2">
    <name type="scientific">Amycolatopsis halotolerans</name>
    <dbReference type="NCBI Taxonomy" id="330083"/>
    <lineage>
        <taxon>Bacteria</taxon>
        <taxon>Bacillati</taxon>
        <taxon>Actinomycetota</taxon>
        <taxon>Actinomycetes</taxon>
        <taxon>Pseudonocardiales</taxon>
        <taxon>Pseudonocardiaceae</taxon>
        <taxon>Amycolatopsis</taxon>
    </lineage>
</organism>
<sequence>MTEVYGEGALFEIVNQAGIGRETLEKYNGLERLHDMLSALEIAHKVNKTAAV</sequence>
<proteinExistence type="predicted"/>
<comment type="caution">
    <text evidence="1">The sequence shown here is derived from an EMBL/GenBank/DDBJ whole genome shotgun (WGS) entry which is preliminary data.</text>
</comment>
<dbReference type="EMBL" id="JBHRWI010000030">
    <property type="protein sequence ID" value="MFC3513608.1"/>
    <property type="molecule type" value="Genomic_DNA"/>
</dbReference>
<gene>
    <name evidence="1" type="ORF">ACFORO_25795</name>
</gene>
<protein>
    <submittedName>
        <fullName evidence="1">Uncharacterized protein</fullName>
    </submittedName>
</protein>
<evidence type="ECO:0000313" key="2">
    <source>
        <dbReference type="Proteomes" id="UP001595764"/>
    </source>
</evidence>
<name>A0ABV7QPR1_9PSEU</name>
<reference evidence="2" key="1">
    <citation type="journal article" date="2019" name="Int. J. Syst. Evol. Microbiol.">
        <title>The Global Catalogue of Microorganisms (GCM) 10K type strain sequencing project: providing services to taxonomists for standard genome sequencing and annotation.</title>
        <authorList>
            <consortium name="The Broad Institute Genomics Platform"/>
            <consortium name="The Broad Institute Genome Sequencing Center for Infectious Disease"/>
            <person name="Wu L."/>
            <person name="Ma J."/>
        </authorList>
    </citation>
    <scope>NUCLEOTIDE SEQUENCE [LARGE SCALE GENOMIC DNA]</scope>
    <source>
        <strain evidence="2">CGMCC 4.7682</strain>
    </source>
</reference>
<dbReference type="Proteomes" id="UP001595764">
    <property type="component" value="Unassembled WGS sequence"/>
</dbReference>
<evidence type="ECO:0000313" key="1">
    <source>
        <dbReference type="EMBL" id="MFC3513608.1"/>
    </source>
</evidence>
<keyword evidence="2" id="KW-1185">Reference proteome</keyword>
<dbReference type="RefSeq" id="WP_377869022.1">
    <property type="nucleotide sequence ID" value="NZ_JBHMAY010000011.1"/>
</dbReference>
<accession>A0ABV7QPR1</accession>